<reference evidence="8" key="2">
    <citation type="submission" date="2013-10" db="EMBL/GenBank/DDBJ databases">
        <authorList>
            <person name="Aslett M."/>
        </authorList>
    </citation>
    <scope>NUCLEOTIDE SEQUENCE [LARGE SCALE GENOMIC DNA]</scope>
    <source>
        <strain evidence="8">Weybridge</strain>
    </source>
</reference>
<dbReference type="OrthoDB" id="348361at2759"/>
<dbReference type="EMBL" id="HG719869">
    <property type="protein sequence ID" value="CDJ58840.1"/>
    <property type="molecule type" value="Genomic_DNA"/>
</dbReference>
<feature type="compositionally biased region" description="Polar residues" evidence="6">
    <location>
        <begin position="115"/>
        <end position="124"/>
    </location>
</feature>
<dbReference type="GO" id="GO:0005730">
    <property type="term" value="C:nucleolus"/>
    <property type="evidence" value="ECO:0007669"/>
    <property type="project" value="TreeGrafter"/>
</dbReference>
<keyword evidence="3" id="KW-0547">Nucleotide-binding</keyword>
<feature type="domain" description="TcmA/NAT10 helicase" evidence="7">
    <location>
        <begin position="566"/>
        <end position="790"/>
    </location>
</feature>
<evidence type="ECO:0000313" key="9">
    <source>
        <dbReference type="Proteomes" id="UP000030763"/>
    </source>
</evidence>
<dbReference type="RefSeq" id="XP_013335488.1">
    <property type="nucleotide sequence ID" value="XM_013480034.1"/>
</dbReference>
<dbReference type="AlphaFoldDB" id="U6MAZ7"/>
<dbReference type="Gene3D" id="3.40.50.300">
    <property type="entry name" value="P-loop containing nucleotide triphosphate hydrolases"/>
    <property type="match status" value="1"/>
</dbReference>
<dbReference type="VEuPathDB" id="ToxoDB:EMWEY_00053510"/>
<dbReference type="InterPro" id="IPR032672">
    <property type="entry name" value="TmcA/NAT10/Kre33"/>
</dbReference>
<proteinExistence type="predicted"/>
<dbReference type="GO" id="GO:1990883">
    <property type="term" value="F:18S rRNA cytidine N-acetyltransferase activity"/>
    <property type="evidence" value="ECO:0007669"/>
    <property type="project" value="TreeGrafter"/>
</dbReference>
<dbReference type="GO" id="GO:1904812">
    <property type="term" value="P:rRNA acetylation involved in maturation of SSU-rRNA"/>
    <property type="evidence" value="ECO:0007669"/>
    <property type="project" value="TreeGrafter"/>
</dbReference>
<protein>
    <submittedName>
        <fullName evidence="8">UPF0202 family protein, putative</fullName>
    </submittedName>
</protein>
<evidence type="ECO:0000256" key="2">
    <source>
        <dbReference type="ARBA" id="ARBA00022679"/>
    </source>
</evidence>
<dbReference type="GO" id="GO:0000049">
    <property type="term" value="F:tRNA binding"/>
    <property type="evidence" value="ECO:0007669"/>
    <property type="project" value="TreeGrafter"/>
</dbReference>
<dbReference type="Pfam" id="PF01135">
    <property type="entry name" value="PCMT"/>
    <property type="match status" value="1"/>
</dbReference>
<dbReference type="InterPro" id="IPR029063">
    <property type="entry name" value="SAM-dependent_MTases_sf"/>
</dbReference>
<dbReference type="PANTHER" id="PTHR10925">
    <property type="entry name" value="N-ACETYLTRANSFERASE 10"/>
    <property type="match status" value="1"/>
</dbReference>
<dbReference type="Gene3D" id="3.40.50.150">
    <property type="entry name" value="Vaccinia Virus protein VP39"/>
    <property type="match status" value="1"/>
</dbReference>
<dbReference type="GeneID" id="25339337"/>
<evidence type="ECO:0000313" key="8">
    <source>
        <dbReference type="EMBL" id="CDJ58840.1"/>
    </source>
</evidence>
<evidence type="ECO:0000256" key="6">
    <source>
        <dbReference type="SAM" id="MobiDB-lite"/>
    </source>
</evidence>
<feature type="region of interest" description="Disordered" evidence="6">
    <location>
        <begin position="99"/>
        <end position="161"/>
    </location>
</feature>
<organism evidence="8 9">
    <name type="scientific">Eimeria maxima</name>
    <name type="common">Coccidian parasite</name>
    <dbReference type="NCBI Taxonomy" id="5804"/>
    <lineage>
        <taxon>Eukaryota</taxon>
        <taxon>Sar</taxon>
        <taxon>Alveolata</taxon>
        <taxon>Apicomplexa</taxon>
        <taxon>Conoidasida</taxon>
        <taxon>Coccidia</taxon>
        <taxon>Eucoccidiorida</taxon>
        <taxon>Eimeriorina</taxon>
        <taxon>Eimeriidae</taxon>
        <taxon>Eimeria</taxon>
    </lineage>
</organism>
<evidence type="ECO:0000256" key="4">
    <source>
        <dbReference type="ARBA" id="ARBA00022840"/>
    </source>
</evidence>
<dbReference type="InterPro" id="IPR027417">
    <property type="entry name" value="P-loop_NTPase"/>
</dbReference>
<keyword evidence="2" id="KW-0808">Transferase</keyword>
<dbReference type="PANTHER" id="PTHR10925:SF5">
    <property type="entry name" value="RNA CYTIDINE ACETYLTRANSFERASE"/>
    <property type="match status" value="1"/>
</dbReference>
<dbReference type="GO" id="GO:0030686">
    <property type="term" value="C:90S preribosome"/>
    <property type="evidence" value="ECO:0007669"/>
    <property type="project" value="TreeGrafter"/>
</dbReference>
<dbReference type="InterPro" id="IPR007807">
    <property type="entry name" value="TcmA/NAT10_helicase"/>
</dbReference>
<sequence>MLLVPRRAGISRASTCGGVWVAAAAAAAATVAAAAAATATAAVNVPFSPTDTSISSFLNFPPPATRRFPLSSRFLAQHRAALSSRSLLQLQQQQQQLQQQQQQQQQQNPPVPSPLYSTVDQSGVQGQGAPFLSSSLPEAPEGVPFSGIGAPSRAPEDTGTEGAPLRLQQEQQQLLQEQQQQLAAAAMAWRSHGRTNSELIENLRRSGLIKDQRVYNTMLQVNIQPAAAAEAAATAAAAAGVGVDRGKFISVDPYIDRPQSIGFNATISAPHIHAISLEELKDKLTYGKRALDVGSGTGYLTVCMAMMVGAGEENGGIAIGIDYIQGLVDLSKKNVTAGFPHLMQSRNFALLKGDGWAGGPSWGAPYDAIHVGAAAAAVPAALLQQLAIGGKMVIPVECHEGLITLEGLGDRQIDGDCDGGQALVVISKNKEGAVSVKYITSVVYVPLVRQTLEGLMACLASVTCWMKKKVDPRIRECEQQQQQQQQQQQLKHIIDKLQHAPPLDALVKLCVTPQQATAVIAFLDCLCSCSSFRSKQQQQQQQQESSQQQQPSTATAAPGTYQTIALTAARGRGKSAALGLAVAAAVSLGVSSTFVCAPSAENVQTLFEFVQKGLLAMGMREQIDFQVSIETVGSTRRGKKGLDTSGVYSSGLYDKQDVKAITKIEVYRHHKQRVQFIFPHERQTLVNCDLLVIDEAASIPLPVVKGLLGPYTVLLSSTVNGYEGTGRSLSLKLLGDLRKGNKLLLGEKGEKGDNKSILRRQLKEITLDTPIRYAEGDPVESWLNQLLCLDCTEAPPLDPQ</sequence>
<reference evidence="8" key="1">
    <citation type="submission" date="2013-10" db="EMBL/GenBank/DDBJ databases">
        <title>Genomic analysis of the causative agents of coccidiosis in chickens.</title>
        <authorList>
            <person name="Reid A.J."/>
            <person name="Blake D."/>
            <person name="Billington K."/>
            <person name="Browne H."/>
            <person name="Dunn M."/>
            <person name="Hung S."/>
            <person name="Kawahara F."/>
            <person name="Miranda-Saavedra D."/>
            <person name="Mourier T."/>
            <person name="Nagra H."/>
            <person name="Otto T.D."/>
            <person name="Rawlings N."/>
            <person name="Sanchez A."/>
            <person name="Sanders M."/>
            <person name="Subramaniam C."/>
            <person name="Tay Y."/>
            <person name="Dear P."/>
            <person name="Doerig C."/>
            <person name="Gruber A."/>
            <person name="Parkinson J."/>
            <person name="Shirley M."/>
            <person name="Wan K.L."/>
            <person name="Berriman M."/>
            <person name="Tomley F."/>
            <person name="Pain A."/>
        </authorList>
    </citation>
    <scope>NUCLEOTIDE SEQUENCE [LARGE SCALE GENOMIC DNA]</scope>
    <source>
        <strain evidence="8">Weybridge</strain>
    </source>
</reference>
<accession>U6MAZ7</accession>
<dbReference type="GO" id="GO:0005524">
    <property type="term" value="F:ATP binding"/>
    <property type="evidence" value="ECO:0007669"/>
    <property type="project" value="UniProtKB-KW"/>
</dbReference>
<dbReference type="CDD" id="cd02440">
    <property type="entry name" value="AdoMet_MTases"/>
    <property type="match status" value="1"/>
</dbReference>
<evidence type="ECO:0000259" key="7">
    <source>
        <dbReference type="Pfam" id="PF05127"/>
    </source>
</evidence>
<keyword evidence="4" id="KW-0067">ATP-binding</keyword>
<evidence type="ECO:0000256" key="1">
    <source>
        <dbReference type="ARBA" id="ARBA00004123"/>
    </source>
</evidence>
<gene>
    <name evidence="8" type="ORF">EMWEY_00053510</name>
</gene>
<evidence type="ECO:0000256" key="3">
    <source>
        <dbReference type="ARBA" id="ARBA00022741"/>
    </source>
</evidence>
<dbReference type="Proteomes" id="UP000030763">
    <property type="component" value="Unassembled WGS sequence"/>
</dbReference>
<dbReference type="SUPFAM" id="SSF53335">
    <property type="entry name" value="S-adenosyl-L-methionine-dependent methyltransferases"/>
    <property type="match status" value="1"/>
</dbReference>
<evidence type="ECO:0000256" key="5">
    <source>
        <dbReference type="ARBA" id="ARBA00023315"/>
    </source>
</evidence>
<feature type="non-terminal residue" evidence="8">
    <location>
        <position position="800"/>
    </location>
</feature>
<keyword evidence="9" id="KW-1185">Reference proteome</keyword>
<comment type="subcellular location">
    <subcellularLocation>
        <location evidence="1">Nucleus</location>
    </subcellularLocation>
</comment>
<name>U6MAZ7_EIMMA</name>
<keyword evidence="5" id="KW-0012">Acyltransferase</keyword>
<dbReference type="Pfam" id="PF05127">
    <property type="entry name" value="NAT10_TcmA_helicase"/>
    <property type="match status" value="1"/>
</dbReference>